<dbReference type="AlphaFoldDB" id="A0A5Q2QBZ2"/>
<dbReference type="KEGG" id="llp:GH975_08595"/>
<dbReference type="RefSeq" id="WP_153714128.1">
    <property type="nucleotide sequence ID" value="NZ_CP045871.1"/>
</dbReference>
<evidence type="ECO:0000256" key="2">
    <source>
        <dbReference type="ARBA" id="ARBA00022670"/>
    </source>
</evidence>
<evidence type="ECO:0000313" key="7">
    <source>
        <dbReference type="Proteomes" id="UP000388235"/>
    </source>
</evidence>
<evidence type="ECO:0000256" key="4">
    <source>
        <dbReference type="ARBA" id="ARBA00022807"/>
    </source>
</evidence>
<dbReference type="InterPro" id="IPR000064">
    <property type="entry name" value="NLP_P60_dom"/>
</dbReference>
<dbReference type="EMBL" id="CP045871">
    <property type="protein sequence ID" value="QGG80624.1"/>
    <property type="molecule type" value="Genomic_DNA"/>
</dbReference>
<dbReference type="Proteomes" id="UP000388235">
    <property type="component" value="Chromosome"/>
</dbReference>
<keyword evidence="4" id="KW-0788">Thiol protease</keyword>
<name>A0A5Q2QBZ2_9GAMM</name>
<dbReference type="SUPFAM" id="SSF54001">
    <property type="entry name" value="Cysteine proteinases"/>
    <property type="match status" value="1"/>
</dbReference>
<gene>
    <name evidence="6" type="ORF">GH975_08595</name>
</gene>
<dbReference type="GO" id="GO:0008234">
    <property type="term" value="F:cysteine-type peptidase activity"/>
    <property type="evidence" value="ECO:0007669"/>
    <property type="project" value="UniProtKB-KW"/>
</dbReference>
<organism evidence="6 7">
    <name type="scientific">Litorivicinus lipolyticus</name>
    <dbReference type="NCBI Taxonomy" id="418701"/>
    <lineage>
        <taxon>Bacteria</taxon>
        <taxon>Pseudomonadati</taxon>
        <taxon>Pseudomonadota</taxon>
        <taxon>Gammaproteobacteria</taxon>
        <taxon>Oceanospirillales</taxon>
        <taxon>Litorivicinaceae</taxon>
        <taxon>Litorivicinus</taxon>
    </lineage>
</organism>
<dbReference type="Pfam" id="PF00877">
    <property type="entry name" value="NLPC_P60"/>
    <property type="match status" value="1"/>
</dbReference>
<accession>A0A5Q2QBZ2</accession>
<evidence type="ECO:0000259" key="5">
    <source>
        <dbReference type="PROSITE" id="PS51935"/>
    </source>
</evidence>
<keyword evidence="7" id="KW-1185">Reference proteome</keyword>
<proteinExistence type="inferred from homology"/>
<keyword evidence="3" id="KW-0378">Hydrolase</keyword>
<keyword evidence="2" id="KW-0645">Protease</keyword>
<dbReference type="InterPro" id="IPR038765">
    <property type="entry name" value="Papain-like_cys_pep_sf"/>
</dbReference>
<dbReference type="OrthoDB" id="9807055at2"/>
<evidence type="ECO:0000313" key="6">
    <source>
        <dbReference type="EMBL" id="QGG80624.1"/>
    </source>
</evidence>
<dbReference type="Gene3D" id="3.90.1720.10">
    <property type="entry name" value="endopeptidase domain like (from Nostoc punctiforme)"/>
    <property type="match status" value="1"/>
</dbReference>
<dbReference type="PROSITE" id="PS51935">
    <property type="entry name" value="NLPC_P60"/>
    <property type="match status" value="1"/>
</dbReference>
<reference evidence="6 7" key="1">
    <citation type="submission" date="2019-11" db="EMBL/GenBank/DDBJ databases">
        <authorList>
            <person name="Khan S.A."/>
            <person name="Jeon C.O."/>
            <person name="Chun B.H."/>
        </authorList>
    </citation>
    <scope>NUCLEOTIDE SEQUENCE [LARGE SCALE GENOMIC DNA]</scope>
    <source>
        <strain evidence="6 7">IMCC 1097</strain>
    </source>
</reference>
<feature type="domain" description="NlpC/P60" evidence="5">
    <location>
        <begin position="1"/>
        <end position="135"/>
    </location>
</feature>
<protein>
    <recommendedName>
        <fullName evidence="5">NlpC/P60 domain-containing protein</fullName>
    </recommendedName>
</protein>
<dbReference type="GO" id="GO:0006508">
    <property type="term" value="P:proteolysis"/>
    <property type="evidence" value="ECO:0007669"/>
    <property type="project" value="UniProtKB-KW"/>
</dbReference>
<evidence type="ECO:0000256" key="3">
    <source>
        <dbReference type="ARBA" id="ARBA00022801"/>
    </source>
</evidence>
<sequence>MKNQHWAVPLIGKPWEAGQQGPDAFDCWGLLAWVYQQQFNINLPRISVAEGDLRSQIKAFRTHPEHRYWQPVDTPKEGDALLLRQSRHPIHVGLWIDTEGESGVLHALQGAGVVFQTLNSLKLSSWSIEGVYRCQRQQ</sequence>
<evidence type="ECO:0000256" key="1">
    <source>
        <dbReference type="ARBA" id="ARBA00007074"/>
    </source>
</evidence>
<comment type="similarity">
    <text evidence="1">Belongs to the peptidase C40 family.</text>
</comment>